<gene>
    <name evidence="1" type="ordered locus">CD196_1911</name>
</gene>
<name>A0A0H3NCE3_CLODC</name>
<proteinExistence type="predicted"/>
<organism evidence="1 2">
    <name type="scientific">Clostridioides difficile (strain CD196)</name>
    <name type="common">Peptoclostridium difficile</name>
    <dbReference type="NCBI Taxonomy" id="645462"/>
    <lineage>
        <taxon>Bacteria</taxon>
        <taxon>Bacillati</taxon>
        <taxon>Bacillota</taxon>
        <taxon>Clostridia</taxon>
        <taxon>Peptostreptococcales</taxon>
        <taxon>Peptostreptococcaceae</taxon>
        <taxon>Clostridioides</taxon>
    </lineage>
</organism>
<protein>
    <submittedName>
        <fullName evidence="1">Uncharacterized protein</fullName>
    </submittedName>
</protein>
<dbReference type="KEGG" id="cdc:CD196_1911"/>
<accession>A0A0H3NCE3</accession>
<sequence length="97" mass="11709">MDEMLVYNKSFYPNDIFPRLDFSKIKKQLKLIDNDLSDFGRICIIEKEHYTISVNSIGEINVYYDLEYENKVYRIVYEIEKLFKSQVGRFSISTYRN</sequence>
<evidence type="ECO:0000313" key="1">
    <source>
        <dbReference type="EMBL" id="CBA63654.1"/>
    </source>
</evidence>
<dbReference type="AlphaFoldDB" id="A0A0H3NCE3"/>
<dbReference type="EMBL" id="FN538970">
    <property type="protein sequence ID" value="CBA63654.1"/>
    <property type="molecule type" value="Genomic_DNA"/>
</dbReference>
<dbReference type="Proteomes" id="UP000002068">
    <property type="component" value="Chromosome"/>
</dbReference>
<reference evidence="1 2" key="1">
    <citation type="journal article" date="2009" name="Genome Biol.">
        <title>Comparative genome and phenotypic analysis of Clostridium difficile 027 strains provides insight into the evolution of a hypervirulent bacterium.</title>
        <authorList>
            <person name="Stabler R.A."/>
            <person name="He M."/>
            <person name="Dawson L."/>
            <person name="Martin M."/>
            <person name="Valiente E."/>
            <person name="Corton C."/>
            <person name="Lawley T.D."/>
            <person name="Sebaihia M."/>
            <person name="Quail M.A."/>
            <person name="Rose G."/>
            <person name="Gerding D.N."/>
            <person name="Gibert M."/>
            <person name="Popoff M.R."/>
            <person name="Parkhill J."/>
            <person name="Dougan G."/>
            <person name="Wren B.W."/>
        </authorList>
    </citation>
    <scope>NUCLEOTIDE SEQUENCE [LARGE SCALE GENOMIC DNA]</scope>
    <source>
        <strain evidence="1 2">CD196</strain>
    </source>
</reference>
<evidence type="ECO:0000313" key="2">
    <source>
        <dbReference type="Proteomes" id="UP000002068"/>
    </source>
</evidence>
<dbReference type="HOGENOM" id="CLU_2331243_0_0_9"/>